<gene>
    <name evidence="2" type="ORF">V6N11_054542</name>
</gene>
<dbReference type="Pfam" id="PF04185">
    <property type="entry name" value="Phosphoesterase"/>
    <property type="match status" value="1"/>
</dbReference>
<accession>A0ABR2S514</accession>
<dbReference type="PANTHER" id="PTHR31956">
    <property type="entry name" value="NON-SPECIFIC PHOSPHOLIPASE C4-RELATED"/>
    <property type="match status" value="1"/>
</dbReference>
<dbReference type="InterPro" id="IPR007312">
    <property type="entry name" value="Phosphoesterase"/>
</dbReference>
<sequence length="181" mass="20348">MQNEEFSSMLQMEITKTSQQSQSPSFSCCFSLFFHPSEAQQQSPIKTMVVLVMENRSFDHMVGWMKKYINPSINGVVGDGCNPVSTKNPNPYSICFTDGVEFVDPDPNHSFEAGEQQVFGSTTFPSMSGFVEQTLLISPNLSETVVKGFRLEAMPVYASLVKEFAVFDRWFSSIPWVLVIK</sequence>
<protein>
    <submittedName>
        <fullName evidence="2">Uncharacterized protein</fullName>
    </submittedName>
</protein>
<dbReference type="EMBL" id="JBBPBN010000017">
    <property type="protein sequence ID" value="KAK9020044.1"/>
    <property type="molecule type" value="Genomic_DNA"/>
</dbReference>
<keyword evidence="1" id="KW-0378">Hydrolase</keyword>
<proteinExistence type="predicted"/>
<organism evidence="2 3">
    <name type="scientific">Hibiscus sabdariffa</name>
    <name type="common">roselle</name>
    <dbReference type="NCBI Taxonomy" id="183260"/>
    <lineage>
        <taxon>Eukaryota</taxon>
        <taxon>Viridiplantae</taxon>
        <taxon>Streptophyta</taxon>
        <taxon>Embryophyta</taxon>
        <taxon>Tracheophyta</taxon>
        <taxon>Spermatophyta</taxon>
        <taxon>Magnoliopsida</taxon>
        <taxon>eudicotyledons</taxon>
        <taxon>Gunneridae</taxon>
        <taxon>Pentapetalae</taxon>
        <taxon>rosids</taxon>
        <taxon>malvids</taxon>
        <taxon>Malvales</taxon>
        <taxon>Malvaceae</taxon>
        <taxon>Malvoideae</taxon>
        <taxon>Hibiscus</taxon>
    </lineage>
</organism>
<dbReference type="Gene3D" id="3.40.720.10">
    <property type="entry name" value="Alkaline Phosphatase, subunit A"/>
    <property type="match status" value="1"/>
</dbReference>
<dbReference type="InterPro" id="IPR017850">
    <property type="entry name" value="Alkaline_phosphatase_core_sf"/>
</dbReference>
<evidence type="ECO:0000256" key="1">
    <source>
        <dbReference type="ARBA" id="ARBA00022801"/>
    </source>
</evidence>
<evidence type="ECO:0000313" key="3">
    <source>
        <dbReference type="Proteomes" id="UP001396334"/>
    </source>
</evidence>
<reference evidence="2 3" key="1">
    <citation type="journal article" date="2024" name="G3 (Bethesda)">
        <title>Genome assembly of Hibiscus sabdariffa L. provides insights into metabolisms of medicinal natural products.</title>
        <authorList>
            <person name="Kim T."/>
        </authorList>
    </citation>
    <scope>NUCLEOTIDE SEQUENCE [LARGE SCALE GENOMIC DNA]</scope>
    <source>
        <strain evidence="2">TK-2024</strain>
        <tissue evidence="2">Old leaves</tissue>
    </source>
</reference>
<keyword evidence="3" id="KW-1185">Reference proteome</keyword>
<name>A0ABR2S514_9ROSI</name>
<dbReference type="PANTHER" id="PTHR31956:SF2">
    <property type="entry name" value="NON-SPECIFIC PHOSPHOLIPASE C6"/>
    <property type="match status" value="1"/>
</dbReference>
<evidence type="ECO:0000313" key="2">
    <source>
        <dbReference type="EMBL" id="KAK9020044.1"/>
    </source>
</evidence>
<comment type="caution">
    <text evidence="2">The sequence shown here is derived from an EMBL/GenBank/DDBJ whole genome shotgun (WGS) entry which is preliminary data.</text>
</comment>
<dbReference type="Proteomes" id="UP001396334">
    <property type="component" value="Unassembled WGS sequence"/>
</dbReference>